<organism evidence="1 2">
    <name type="scientific">Pristionchus pacificus</name>
    <name type="common">Parasitic nematode worm</name>
    <dbReference type="NCBI Taxonomy" id="54126"/>
    <lineage>
        <taxon>Eukaryota</taxon>
        <taxon>Metazoa</taxon>
        <taxon>Ecdysozoa</taxon>
        <taxon>Nematoda</taxon>
        <taxon>Chromadorea</taxon>
        <taxon>Rhabditida</taxon>
        <taxon>Rhabditina</taxon>
        <taxon>Diplogasteromorpha</taxon>
        <taxon>Diplogasteroidea</taxon>
        <taxon>Neodiplogasteridae</taxon>
        <taxon>Pristionchus</taxon>
    </lineage>
</organism>
<sequence>MALLSLLCTGKDRVTRSMRIRKGCPIGRLCGSCEFCHEKDVLRTLGRAKTWFYFSRISCFALDKYKFQHGAVDLEMFAIKKKALHSRLLEGERTGRDIEKDQERGEEGGKEDKKRKPFSFFFGFVYRFVFNSSQIKFIENFSLDLSREQRRLPLL</sequence>
<accession>A0A2A6BC88</accession>
<evidence type="ECO:0000313" key="1">
    <source>
        <dbReference type="EnsemblMetazoa" id="PPA39653.1"/>
    </source>
</evidence>
<reference evidence="1" key="2">
    <citation type="submission" date="2022-06" db="UniProtKB">
        <authorList>
            <consortium name="EnsemblMetazoa"/>
        </authorList>
    </citation>
    <scope>IDENTIFICATION</scope>
    <source>
        <strain evidence="1">PS312</strain>
    </source>
</reference>
<gene>
    <name evidence="1" type="primary">WBGene00278022</name>
</gene>
<protein>
    <submittedName>
        <fullName evidence="1">Uncharacterized protein</fullName>
    </submittedName>
</protein>
<evidence type="ECO:0000313" key="2">
    <source>
        <dbReference type="Proteomes" id="UP000005239"/>
    </source>
</evidence>
<accession>A0A8R1UVE3</accession>
<keyword evidence="2" id="KW-1185">Reference proteome</keyword>
<dbReference type="AlphaFoldDB" id="A0A2A6BC88"/>
<proteinExistence type="predicted"/>
<dbReference type="EnsemblMetazoa" id="PPA39653.1">
    <property type="protein sequence ID" value="PPA39653.1"/>
    <property type="gene ID" value="WBGene00278022"/>
</dbReference>
<dbReference type="Proteomes" id="UP000005239">
    <property type="component" value="Unassembled WGS sequence"/>
</dbReference>
<name>A0A2A6BC88_PRIPA</name>
<reference evidence="2" key="1">
    <citation type="journal article" date="2008" name="Nat. Genet.">
        <title>The Pristionchus pacificus genome provides a unique perspective on nematode lifestyle and parasitism.</title>
        <authorList>
            <person name="Dieterich C."/>
            <person name="Clifton S.W."/>
            <person name="Schuster L.N."/>
            <person name="Chinwalla A."/>
            <person name="Delehaunty K."/>
            <person name="Dinkelacker I."/>
            <person name="Fulton L."/>
            <person name="Fulton R."/>
            <person name="Godfrey J."/>
            <person name="Minx P."/>
            <person name="Mitreva M."/>
            <person name="Roeseler W."/>
            <person name="Tian H."/>
            <person name="Witte H."/>
            <person name="Yang S.P."/>
            <person name="Wilson R.K."/>
            <person name="Sommer R.J."/>
        </authorList>
    </citation>
    <scope>NUCLEOTIDE SEQUENCE [LARGE SCALE GENOMIC DNA]</scope>
    <source>
        <strain evidence="2">PS312</strain>
    </source>
</reference>